<dbReference type="InterPro" id="IPR034904">
    <property type="entry name" value="FSCA_dom_sf"/>
</dbReference>
<feature type="domain" description="MIP18 family-like" evidence="1">
    <location>
        <begin position="5"/>
        <end position="64"/>
    </location>
</feature>
<evidence type="ECO:0000259" key="1">
    <source>
        <dbReference type="Pfam" id="PF01883"/>
    </source>
</evidence>
<dbReference type="Pfam" id="PF01883">
    <property type="entry name" value="FeS_assembly_P"/>
    <property type="match status" value="1"/>
</dbReference>
<sequence length="102" mass="11530">MDFFEIVKAIESIQHPAIATSLTNLGILQDIDIEGDTVKATFVWPFEGIPIRDQIINSVKNAVGNMGLKLDYNERIMSEDEKQRFLELEKKYWRGGQAACGV</sequence>
<dbReference type="Gene3D" id="3.30.300.130">
    <property type="entry name" value="Fe-S cluster assembly (FSCA)"/>
    <property type="match status" value="1"/>
</dbReference>
<comment type="caution">
    <text evidence="2">The sequence shown here is derived from an EMBL/GenBank/DDBJ whole genome shotgun (WGS) entry which is preliminary data.</text>
</comment>
<dbReference type="InterPro" id="IPR002744">
    <property type="entry name" value="MIP18-like"/>
</dbReference>
<dbReference type="Proteomes" id="UP000217944">
    <property type="component" value="Unassembled WGS sequence"/>
</dbReference>
<dbReference type="AlphaFoldDB" id="A0A292YBA2"/>
<evidence type="ECO:0000313" key="2">
    <source>
        <dbReference type="EMBL" id="GAX88252.1"/>
    </source>
</evidence>
<name>A0A292YBA2_9BACT</name>
<dbReference type="EMBL" id="BDME01000006">
    <property type="protein sequence ID" value="GAX88252.1"/>
    <property type="molecule type" value="Genomic_DNA"/>
</dbReference>
<proteinExistence type="predicted"/>
<reference evidence="2 3" key="1">
    <citation type="journal article" date="2017" name="Syst. Appl. Microbiol.">
        <title>Lebetimonas natsushimae sp. nov., a novel strictly anaerobic, moderately thermophilic chemoautotroph isolated from a deep-sea hydrothermal vent polychaete nest in the Mid-Okinawa Trough.</title>
        <authorList>
            <person name="Nagata R."/>
            <person name="Takaki Y."/>
            <person name="Tame A."/>
            <person name="Nunoura T."/>
            <person name="Muto H."/>
            <person name="Mino S."/>
            <person name="Sawayama S."/>
            <person name="Takai K."/>
            <person name="Nakagawa S."/>
        </authorList>
    </citation>
    <scope>NUCLEOTIDE SEQUENCE [LARGE SCALE GENOMIC DNA]</scope>
    <source>
        <strain evidence="2 3">HS1857</strain>
    </source>
</reference>
<dbReference type="OrthoDB" id="5373064at2"/>
<dbReference type="SUPFAM" id="SSF117916">
    <property type="entry name" value="Fe-S cluster assembly (FSCA) domain-like"/>
    <property type="match status" value="1"/>
</dbReference>
<organism evidence="2 3">
    <name type="scientific">Lebetimonas natsushimae</name>
    <dbReference type="NCBI Taxonomy" id="1936991"/>
    <lineage>
        <taxon>Bacteria</taxon>
        <taxon>Pseudomonadati</taxon>
        <taxon>Campylobacterota</taxon>
        <taxon>Epsilonproteobacteria</taxon>
        <taxon>Nautiliales</taxon>
        <taxon>Nautiliaceae</taxon>
        <taxon>Lebetimonas</taxon>
    </lineage>
</organism>
<evidence type="ECO:0000313" key="3">
    <source>
        <dbReference type="Proteomes" id="UP000217944"/>
    </source>
</evidence>
<protein>
    <recommendedName>
        <fullName evidence="1">MIP18 family-like domain-containing protein</fullName>
    </recommendedName>
</protein>
<gene>
    <name evidence="2" type="ORF">LNAT_P1547</name>
</gene>
<dbReference type="RefSeq" id="WP_096260078.1">
    <property type="nucleotide sequence ID" value="NZ_BDME01000006.1"/>
</dbReference>
<accession>A0A292YBA2</accession>
<keyword evidence="3" id="KW-1185">Reference proteome</keyword>